<evidence type="ECO:0000259" key="3">
    <source>
        <dbReference type="Pfam" id="PF07732"/>
    </source>
</evidence>
<dbReference type="Proteomes" id="UP000253490">
    <property type="component" value="Unassembled WGS sequence"/>
</dbReference>
<dbReference type="Pfam" id="PF07731">
    <property type="entry name" value="Cu-oxidase_2"/>
    <property type="match status" value="1"/>
</dbReference>
<dbReference type="InterPro" id="IPR045087">
    <property type="entry name" value="Cu-oxidase_fam"/>
</dbReference>
<dbReference type="RefSeq" id="WP_113921813.1">
    <property type="nucleotide sequence ID" value="NZ_QNRX01000026.1"/>
</dbReference>
<comment type="similarity">
    <text evidence="1">Belongs to the multicopper oxidase family.</text>
</comment>
<protein>
    <submittedName>
        <fullName evidence="4">Spore coat protein A</fullName>
    </submittedName>
</protein>
<proteinExistence type="inferred from homology"/>
<dbReference type="Pfam" id="PF07732">
    <property type="entry name" value="Cu-oxidase_3"/>
    <property type="match status" value="2"/>
</dbReference>
<feature type="domain" description="Plastocyanin-like" evidence="2">
    <location>
        <begin position="401"/>
        <end position="527"/>
    </location>
</feature>
<keyword evidence="4" id="KW-0167">Capsid protein</keyword>
<dbReference type="CDD" id="cd13844">
    <property type="entry name" value="CuRO_1_BOD_CotA_like"/>
    <property type="match status" value="1"/>
</dbReference>
<dbReference type="PANTHER" id="PTHR48267:SF1">
    <property type="entry name" value="BILIRUBIN OXIDASE"/>
    <property type="match status" value="1"/>
</dbReference>
<dbReference type="GO" id="GO:0005507">
    <property type="term" value="F:copper ion binding"/>
    <property type="evidence" value="ECO:0007669"/>
    <property type="project" value="InterPro"/>
</dbReference>
<dbReference type="GO" id="GO:0016491">
    <property type="term" value="F:oxidoreductase activity"/>
    <property type="evidence" value="ECO:0007669"/>
    <property type="project" value="InterPro"/>
</dbReference>
<feature type="domain" description="Plastocyanin-like" evidence="3">
    <location>
        <begin position="115"/>
        <end position="196"/>
    </location>
</feature>
<dbReference type="AlphaFoldDB" id="A0A366HXG5"/>
<gene>
    <name evidence="4" type="ORF">DES36_12636</name>
</gene>
<dbReference type="Gene3D" id="2.60.40.420">
    <property type="entry name" value="Cupredoxins - blue copper proteins"/>
    <property type="match status" value="3"/>
</dbReference>
<feature type="domain" description="Plastocyanin-like" evidence="3">
    <location>
        <begin position="67"/>
        <end position="102"/>
    </location>
</feature>
<sequence>MKDYSDNTIETRIDPSKPETIPKFVDSLPKPLIARPAEGKEDSSCREIFYNISMKEKKHKFHRYFPPTTIWGYNGMYPGPTIEVEKDVPVKVKWQNRLPDKHFLPIDRTLHGTMNTPDVRTVVHLHGANVSSHSDGHPDAWYTNNCGKVGYAFKRKVYEYTNHQPAATMWYHDHAVGITRLNVYAGLAGFYLIRDELEKRLNLPCGDYEIPLLIQDKTFNPDGSLHYPDNATPEVPAPIPSTPSFFFGNTIVVNGKLWPYLKVEPRKYRFRMLNGSNTRAYNLQLDNGAVFHQIGTDLGLLQHPVTIESFAFEPAERMDLIIDFSKYKGKEITLINTNPGASGSPHTDVIMKFIVGYECESKDRSEIPHELYPYHHLDAARATKERTMTLASKPDPHYEGRVLHLLNDSMWSDPCTEIVKKDSVEIWHIRNTFFVPHPIHVHLVNFEILGRKTVTDKDFDRDGNYIFKPETLEKPLPFETGLKDVVRTEPNQVTSIIMHFKEHVGDYVWHCHILEHEDNDMMRPLKVIE</sequence>
<dbReference type="OrthoDB" id="9757546at2"/>
<keyword evidence="4" id="KW-0946">Virion</keyword>
<name>A0A366HXG5_9FIRM</name>
<dbReference type="InterPro" id="IPR008972">
    <property type="entry name" value="Cupredoxin"/>
</dbReference>
<evidence type="ECO:0000259" key="2">
    <source>
        <dbReference type="Pfam" id="PF07731"/>
    </source>
</evidence>
<dbReference type="SUPFAM" id="SSF49503">
    <property type="entry name" value="Cupredoxins"/>
    <property type="match status" value="3"/>
</dbReference>
<organism evidence="4 5">
    <name type="scientific">Alkalibaculum bacchi</name>
    <dbReference type="NCBI Taxonomy" id="645887"/>
    <lineage>
        <taxon>Bacteria</taxon>
        <taxon>Bacillati</taxon>
        <taxon>Bacillota</taxon>
        <taxon>Clostridia</taxon>
        <taxon>Eubacteriales</taxon>
        <taxon>Eubacteriaceae</taxon>
        <taxon>Alkalibaculum</taxon>
    </lineage>
</organism>
<comment type="caution">
    <text evidence="4">The sequence shown here is derived from an EMBL/GenBank/DDBJ whole genome shotgun (WGS) entry which is preliminary data.</text>
</comment>
<evidence type="ECO:0000313" key="4">
    <source>
        <dbReference type="EMBL" id="RBP57964.1"/>
    </source>
</evidence>
<accession>A0A366HXG5</accession>
<reference evidence="4 5" key="1">
    <citation type="submission" date="2018-06" db="EMBL/GenBank/DDBJ databases">
        <title>Genomic Encyclopedia of Type Strains, Phase IV (KMG-IV): sequencing the most valuable type-strain genomes for metagenomic binning, comparative biology and taxonomic classification.</title>
        <authorList>
            <person name="Goeker M."/>
        </authorList>
    </citation>
    <scope>NUCLEOTIDE SEQUENCE [LARGE SCALE GENOMIC DNA]</scope>
    <source>
        <strain evidence="4 5">DSM 22112</strain>
    </source>
</reference>
<evidence type="ECO:0000313" key="5">
    <source>
        <dbReference type="Proteomes" id="UP000253490"/>
    </source>
</evidence>
<evidence type="ECO:0000256" key="1">
    <source>
        <dbReference type="ARBA" id="ARBA00010609"/>
    </source>
</evidence>
<dbReference type="InterPro" id="IPR011707">
    <property type="entry name" value="Cu-oxidase-like_N"/>
</dbReference>
<keyword evidence="5" id="KW-1185">Reference proteome</keyword>
<dbReference type="CDD" id="cd13868">
    <property type="entry name" value="CuRO_2_CotA_like"/>
    <property type="match status" value="1"/>
</dbReference>
<dbReference type="PANTHER" id="PTHR48267">
    <property type="entry name" value="CUPREDOXIN SUPERFAMILY PROTEIN"/>
    <property type="match status" value="1"/>
</dbReference>
<dbReference type="InterPro" id="IPR011706">
    <property type="entry name" value="Cu-oxidase_C"/>
</dbReference>
<dbReference type="EMBL" id="QNRX01000026">
    <property type="protein sequence ID" value="RBP57964.1"/>
    <property type="molecule type" value="Genomic_DNA"/>
</dbReference>